<sequence length="98" mass="11285">MKDNKKDVVDRGLNRNRQAADKKGVIYGNCHKPSHTKESCFKLHRVQEWYKTLSEQRKKGCSGKNFVANVEEKDEHVVDQSNLTSLVTELLKLVKTNN</sequence>
<dbReference type="EMBL" id="JACGWN010000001">
    <property type="protein sequence ID" value="KAL0461434.1"/>
    <property type="molecule type" value="Genomic_DNA"/>
</dbReference>
<evidence type="ECO:0000313" key="1">
    <source>
        <dbReference type="EMBL" id="KAL0461434.1"/>
    </source>
</evidence>
<dbReference type="AlphaFoldDB" id="A0AAW2Y6L8"/>
<gene>
    <name evidence="1" type="ORF">Slati_0031000</name>
</gene>
<accession>A0AAW2Y6L8</accession>
<comment type="caution">
    <text evidence="1">The sequence shown here is derived from an EMBL/GenBank/DDBJ whole genome shotgun (WGS) entry which is preliminary data.</text>
</comment>
<protein>
    <submittedName>
        <fullName evidence="1">Uncharacterized protein</fullName>
    </submittedName>
</protein>
<name>A0AAW2Y6L8_9LAMI</name>
<reference evidence="1" key="1">
    <citation type="submission" date="2020-06" db="EMBL/GenBank/DDBJ databases">
        <authorList>
            <person name="Li T."/>
            <person name="Hu X."/>
            <person name="Zhang T."/>
            <person name="Song X."/>
            <person name="Zhang H."/>
            <person name="Dai N."/>
            <person name="Sheng W."/>
            <person name="Hou X."/>
            <person name="Wei L."/>
        </authorList>
    </citation>
    <scope>NUCLEOTIDE SEQUENCE</scope>
    <source>
        <strain evidence="1">KEN1</strain>
        <tissue evidence="1">Leaf</tissue>
    </source>
</reference>
<proteinExistence type="predicted"/>
<organism evidence="1">
    <name type="scientific">Sesamum latifolium</name>
    <dbReference type="NCBI Taxonomy" id="2727402"/>
    <lineage>
        <taxon>Eukaryota</taxon>
        <taxon>Viridiplantae</taxon>
        <taxon>Streptophyta</taxon>
        <taxon>Embryophyta</taxon>
        <taxon>Tracheophyta</taxon>
        <taxon>Spermatophyta</taxon>
        <taxon>Magnoliopsida</taxon>
        <taxon>eudicotyledons</taxon>
        <taxon>Gunneridae</taxon>
        <taxon>Pentapetalae</taxon>
        <taxon>asterids</taxon>
        <taxon>lamiids</taxon>
        <taxon>Lamiales</taxon>
        <taxon>Pedaliaceae</taxon>
        <taxon>Sesamum</taxon>
    </lineage>
</organism>
<reference evidence="1" key="2">
    <citation type="journal article" date="2024" name="Plant">
        <title>Genomic evolution and insights into agronomic trait innovations of Sesamum species.</title>
        <authorList>
            <person name="Miao H."/>
            <person name="Wang L."/>
            <person name="Qu L."/>
            <person name="Liu H."/>
            <person name="Sun Y."/>
            <person name="Le M."/>
            <person name="Wang Q."/>
            <person name="Wei S."/>
            <person name="Zheng Y."/>
            <person name="Lin W."/>
            <person name="Duan Y."/>
            <person name="Cao H."/>
            <person name="Xiong S."/>
            <person name="Wang X."/>
            <person name="Wei L."/>
            <person name="Li C."/>
            <person name="Ma Q."/>
            <person name="Ju M."/>
            <person name="Zhao R."/>
            <person name="Li G."/>
            <person name="Mu C."/>
            <person name="Tian Q."/>
            <person name="Mei H."/>
            <person name="Zhang T."/>
            <person name="Gao T."/>
            <person name="Zhang H."/>
        </authorList>
    </citation>
    <scope>NUCLEOTIDE SEQUENCE</scope>
    <source>
        <strain evidence="1">KEN1</strain>
    </source>
</reference>